<proteinExistence type="predicted"/>
<comment type="caution">
    <text evidence="2">The sequence shown here is derived from an EMBL/GenBank/DDBJ whole genome shotgun (WGS) entry which is preliminary data.</text>
</comment>
<feature type="region of interest" description="Disordered" evidence="1">
    <location>
        <begin position="58"/>
        <end position="91"/>
    </location>
</feature>
<reference evidence="2 3" key="1">
    <citation type="journal article" date="2021" name="Int. J. Syst. Evol. Microbiol.">
        <title>Clostridium zeae sp. nov., isolated from corn silage.</title>
        <authorList>
            <person name="Kobayashi H."/>
            <person name="Tanizawa Y."/>
            <person name="Yagura M."/>
            <person name="Sakamoto M."/>
            <person name="Ohkuma M."/>
            <person name="Tohno M."/>
        </authorList>
    </citation>
    <scope>NUCLEOTIDE SEQUENCE [LARGE SCALE GENOMIC DNA]</scope>
    <source>
        <strain evidence="2 3">CSC2</strain>
    </source>
</reference>
<dbReference type="EMBL" id="BMBA01000001">
    <property type="protein sequence ID" value="GFZ31284.1"/>
    <property type="molecule type" value="Genomic_DNA"/>
</dbReference>
<gene>
    <name evidence="2" type="ORF">CSC2_18100</name>
</gene>
<evidence type="ECO:0000313" key="3">
    <source>
        <dbReference type="Proteomes" id="UP000663802"/>
    </source>
</evidence>
<evidence type="ECO:0000256" key="1">
    <source>
        <dbReference type="SAM" id="MobiDB-lite"/>
    </source>
</evidence>
<feature type="compositionally biased region" description="Polar residues" evidence="1">
    <location>
        <begin position="75"/>
        <end position="84"/>
    </location>
</feature>
<protein>
    <submittedName>
        <fullName evidence="2">Uncharacterized protein</fullName>
    </submittedName>
</protein>
<feature type="compositionally biased region" description="Basic and acidic residues" evidence="1">
    <location>
        <begin position="58"/>
        <end position="70"/>
    </location>
</feature>
<sequence>MAYSNNDKQKTPSDVYELLQILIQKQEQFEAQLQKQLQEQAQLQKQLQDQKQLQKQLQDQDQRQLQDQDQKQLQGQSDYETDSVTFGDIGNNRNKVTVKVDNYAIAVLALVFLRFSKGNLEDDDLKGYLDALITKSSFSE</sequence>
<name>A0ABQ1E944_9CLOT</name>
<accession>A0ABQ1E944</accession>
<evidence type="ECO:0000313" key="2">
    <source>
        <dbReference type="EMBL" id="GFZ31284.1"/>
    </source>
</evidence>
<dbReference type="RefSeq" id="WP_206869418.1">
    <property type="nucleotide sequence ID" value="NZ_BMBA01000001.1"/>
</dbReference>
<keyword evidence="3" id="KW-1185">Reference proteome</keyword>
<organism evidence="2 3">
    <name type="scientific">Clostridium zeae</name>
    <dbReference type="NCBI Taxonomy" id="2759022"/>
    <lineage>
        <taxon>Bacteria</taxon>
        <taxon>Bacillati</taxon>
        <taxon>Bacillota</taxon>
        <taxon>Clostridia</taxon>
        <taxon>Eubacteriales</taxon>
        <taxon>Clostridiaceae</taxon>
        <taxon>Clostridium</taxon>
    </lineage>
</organism>
<dbReference type="Proteomes" id="UP000663802">
    <property type="component" value="Unassembled WGS sequence"/>
</dbReference>